<keyword evidence="8" id="KW-0560">Oxidoreductase</keyword>
<dbReference type="InterPro" id="IPR007329">
    <property type="entry name" value="FMN-bd"/>
</dbReference>
<evidence type="ECO:0000256" key="6">
    <source>
        <dbReference type="ARBA" id="ARBA00022630"/>
    </source>
</evidence>
<dbReference type="OrthoDB" id="1646667at2"/>
<evidence type="ECO:0000256" key="8">
    <source>
        <dbReference type="ARBA" id="ARBA00023002"/>
    </source>
</evidence>
<dbReference type="InterPro" id="IPR027477">
    <property type="entry name" value="Succ_DH/fumarate_Rdtase_cat_sf"/>
</dbReference>
<keyword evidence="13" id="KW-1185">Reference proteome</keyword>
<gene>
    <name evidence="12" type="ORF">SAMN05660472_02232</name>
</gene>
<organism evidence="12 13">
    <name type="scientific">Natronincola ferrireducens</name>
    <dbReference type="NCBI Taxonomy" id="393762"/>
    <lineage>
        <taxon>Bacteria</taxon>
        <taxon>Bacillati</taxon>
        <taxon>Bacillota</taxon>
        <taxon>Clostridia</taxon>
        <taxon>Peptostreptococcales</taxon>
        <taxon>Natronincolaceae</taxon>
        <taxon>Natronincola</taxon>
    </lineage>
</organism>
<feature type="domain" description="FMN-binding" evidence="11">
    <location>
        <begin position="576"/>
        <end position="650"/>
    </location>
</feature>
<dbReference type="InterPro" id="IPR036188">
    <property type="entry name" value="FAD/NAD-bd_sf"/>
</dbReference>
<dbReference type="Pfam" id="PF04205">
    <property type="entry name" value="FMN_bind"/>
    <property type="match status" value="1"/>
</dbReference>
<evidence type="ECO:0000256" key="2">
    <source>
        <dbReference type="ARBA" id="ARBA00001974"/>
    </source>
</evidence>
<name>A0A1G9FS70_9FIRM</name>
<dbReference type="STRING" id="393762.SAMN05660472_02232"/>
<comment type="cofactor">
    <cofactor evidence="2">
        <name>FAD</name>
        <dbReference type="ChEBI" id="CHEBI:57692"/>
    </cofactor>
</comment>
<dbReference type="GO" id="GO:0033765">
    <property type="term" value="F:steroid dehydrogenase activity, acting on the CH-CH group of donors"/>
    <property type="evidence" value="ECO:0007669"/>
    <property type="project" value="UniProtKB-ARBA"/>
</dbReference>
<feature type="signal peptide" evidence="10">
    <location>
        <begin position="1"/>
        <end position="19"/>
    </location>
</feature>
<evidence type="ECO:0000256" key="1">
    <source>
        <dbReference type="ARBA" id="ARBA00001917"/>
    </source>
</evidence>
<comment type="catalytic activity">
    <reaction evidence="9">
        <text>dihydrourocanate + A = urocanate + AH2</text>
        <dbReference type="Rhea" id="RHEA:36059"/>
        <dbReference type="ChEBI" id="CHEBI:13193"/>
        <dbReference type="ChEBI" id="CHEBI:17499"/>
        <dbReference type="ChEBI" id="CHEBI:27247"/>
        <dbReference type="ChEBI" id="CHEBI:72991"/>
        <dbReference type="EC" id="1.3.99.33"/>
    </reaction>
</comment>
<dbReference type="InterPro" id="IPR003953">
    <property type="entry name" value="FAD-dep_OxRdtase_2_FAD-bd"/>
</dbReference>
<keyword evidence="6" id="KW-0285">Flavoprotein</keyword>
<dbReference type="GO" id="GO:0010181">
    <property type="term" value="F:FMN binding"/>
    <property type="evidence" value="ECO:0007669"/>
    <property type="project" value="InterPro"/>
</dbReference>
<comment type="similarity">
    <text evidence="3">Belongs to the FAD-dependent oxidoreductase 2 family. FRD/SDH subfamily.</text>
</comment>
<accession>A0A1G9FS70</accession>
<comment type="cofactor">
    <cofactor evidence="1">
        <name>FMN</name>
        <dbReference type="ChEBI" id="CHEBI:58210"/>
    </cofactor>
</comment>
<dbReference type="SMART" id="SM00900">
    <property type="entry name" value="FMN_bind"/>
    <property type="match status" value="1"/>
</dbReference>
<evidence type="ECO:0000256" key="7">
    <source>
        <dbReference type="ARBA" id="ARBA00022827"/>
    </source>
</evidence>
<feature type="chain" id="PRO_5039122769" description="Urocanate reductase" evidence="10">
    <location>
        <begin position="20"/>
        <end position="651"/>
    </location>
</feature>
<proteinExistence type="inferred from homology"/>
<evidence type="ECO:0000256" key="3">
    <source>
        <dbReference type="ARBA" id="ARBA00008040"/>
    </source>
</evidence>
<evidence type="ECO:0000256" key="9">
    <source>
        <dbReference type="ARBA" id="ARBA00049922"/>
    </source>
</evidence>
<dbReference type="Gene3D" id="3.90.1010.20">
    <property type="match status" value="1"/>
</dbReference>
<protein>
    <recommendedName>
        <fullName evidence="5">Urocanate reductase</fullName>
        <ecNumber evidence="4">1.3.99.33</ecNumber>
    </recommendedName>
</protein>
<dbReference type="Pfam" id="PF00890">
    <property type="entry name" value="FAD_binding_2"/>
    <property type="match status" value="1"/>
</dbReference>
<dbReference type="EC" id="1.3.99.33" evidence="4"/>
<dbReference type="Gene3D" id="3.50.50.60">
    <property type="entry name" value="FAD/NAD(P)-binding domain"/>
    <property type="match status" value="1"/>
</dbReference>
<evidence type="ECO:0000256" key="10">
    <source>
        <dbReference type="SAM" id="SignalP"/>
    </source>
</evidence>
<evidence type="ECO:0000256" key="5">
    <source>
        <dbReference type="ARBA" id="ARBA00015872"/>
    </source>
</evidence>
<dbReference type="EMBL" id="FNFP01000005">
    <property type="protein sequence ID" value="SDK91264.1"/>
    <property type="molecule type" value="Genomic_DNA"/>
</dbReference>
<evidence type="ECO:0000259" key="11">
    <source>
        <dbReference type="SMART" id="SM00900"/>
    </source>
</evidence>
<dbReference type="Gene3D" id="3.90.700.10">
    <property type="entry name" value="Succinate dehydrogenase/fumarate reductase flavoprotein, catalytic domain"/>
    <property type="match status" value="1"/>
</dbReference>
<sequence>MKSRIALLLALIMVMSVFTGCTTNSTQPGTTTPEDYDNTESADIVIIGAGAAGLSAANEAIENGAESVIILEMTNKTGGALNFTSGSMSAAQTIIQEEDGIEDTLESFVEDIIKTGSDFDGKPNRKLVELFAEEGVDTFQWLWDNGLKDYEFLTDREGKRAVFAPEHPLYSIPRTYKPKAKDPVNYKAAAHEILDKVVKDASKIQIVYNTKGTELIANDKGQVLSVIGEHLDTGKATRYDAKKGIIVATGGYSANHKLMGEFTLYGSSYLTGSPATADGNALPMMQKVGAAINNMDYVPTFPMGLESADNPGTGIIASTYTWKTGGICINKEGNRFMDETEPNNSIREVALEEQTDAIQYDIFTDKILEDLTANNAAGMYNYRFGEGTPGERTVVTASSLDELAEKIGVPEENLKKTVEDYNQAVGSKGEDEFGRKYDDTVTPFNLGANKIEGDKYYAVPLRALCIITLGGVTANENMQVLDNNGTVIPGLYAAGEVVGGIWGKFVSGGTGVMGPIVFGRIAARAAMTGELATGYTVAPSSEILDASLFQKDKVETEGFDMSVELKDGEYEATVDGQEGPMTVKVTITDGKITDVTIVSDKETASIAAPALEQIPARIVEANSPDVDGITGATLTVNRIKNAVIECLNQAK</sequence>
<dbReference type="AlphaFoldDB" id="A0A1G9FS70"/>
<dbReference type="GO" id="GO:0016020">
    <property type="term" value="C:membrane"/>
    <property type="evidence" value="ECO:0007669"/>
    <property type="project" value="InterPro"/>
</dbReference>
<dbReference type="PANTHER" id="PTHR43400:SF7">
    <property type="entry name" value="FAD-DEPENDENT OXIDOREDUCTASE 2 FAD BINDING DOMAIN-CONTAINING PROTEIN"/>
    <property type="match status" value="1"/>
</dbReference>
<keyword evidence="7" id="KW-0274">FAD</keyword>
<dbReference type="PANTHER" id="PTHR43400">
    <property type="entry name" value="FUMARATE REDUCTASE"/>
    <property type="match status" value="1"/>
</dbReference>
<evidence type="ECO:0000313" key="13">
    <source>
        <dbReference type="Proteomes" id="UP000198718"/>
    </source>
</evidence>
<dbReference type="PROSITE" id="PS51257">
    <property type="entry name" value="PROKAR_LIPOPROTEIN"/>
    <property type="match status" value="1"/>
</dbReference>
<dbReference type="SUPFAM" id="SSF56425">
    <property type="entry name" value="Succinate dehydrogenase/fumarate reductase flavoprotein, catalytic domain"/>
    <property type="match status" value="1"/>
</dbReference>
<reference evidence="12 13" key="1">
    <citation type="submission" date="2016-10" db="EMBL/GenBank/DDBJ databases">
        <authorList>
            <person name="de Groot N.N."/>
        </authorList>
    </citation>
    <scope>NUCLEOTIDE SEQUENCE [LARGE SCALE GENOMIC DNA]</scope>
    <source>
        <strain evidence="12 13">DSM 18346</strain>
    </source>
</reference>
<dbReference type="SUPFAM" id="SSF51905">
    <property type="entry name" value="FAD/NAD(P)-binding domain"/>
    <property type="match status" value="1"/>
</dbReference>
<evidence type="ECO:0000256" key="4">
    <source>
        <dbReference type="ARBA" id="ARBA00013137"/>
    </source>
</evidence>
<dbReference type="RefSeq" id="WP_090553771.1">
    <property type="nucleotide sequence ID" value="NZ_FNFP01000005.1"/>
</dbReference>
<evidence type="ECO:0000313" key="12">
    <source>
        <dbReference type="EMBL" id="SDK91264.1"/>
    </source>
</evidence>
<keyword evidence="10" id="KW-0732">Signal</keyword>
<dbReference type="InterPro" id="IPR050315">
    <property type="entry name" value="FAD-oxidoreductase_2"/>
</dbReference>
<dbReference type="Proteomes" id="UP000198718">
    <property type="component" value="Unassembled WGS sequence"/>
</dbReference>